<dbReference type="PROSITE" id="PS50939">
    <property type="entry name" value="CYTOCHROME_B561"/>
    <property type="match status" value="1"/>
</dbReference>
<evidence type="ECO:0000256" key="10">
    <source>
        <dbReference type="ARBA" id="ARBA00023136"/>
    </source>
</evidence>
<feature type="transmembrane region" description="Helical" evidence="12">
    <location>
        <begin position="66"/>
        <end position="91"/>
    </location>
</feature>
<keyword evidence="15" id="KW-1185">Reference proteome</keyword>
<evidence type="ECO:0000256" key="5">
    <source>
        <dbReference type="ARBA" id="ARBA00022692"/>
    </source>
</evidence>
<feature type="region of interest" description="Disordered" evidence="11">
    <location>
        <begin position="508"/>
        <end position="573"/>
    </location>
</feature>
<evidence type="ECO:0000256" key="3">
    <source>
        <dbReference type="ARBA" id="ARBA00022448"/>
    </source>
</evidence>
<dbReference type="Gene3D" id="1.20.120.1770">
    <property type="match status" value="1"/>
</dbReference>
<comment type="subcellular location">
    <subcellularLocation>
        <location evidence="2">Membrane</location>
        <topology evidence="2">Multi-pass membrane protein</topology>
    </subcellularLocation>
</comment>
<feature type="region of interest" description="Disordered" evidence="11">
    <location>
        <begin position="265"/>
        <end position="298"/>
    </location>
</feature>
<evidence type="ECO:0000256" key="8">
    <source>
        <dbReference type="ARBA" id="ARBA00022989"/>
    </source>
</evidence>
<evidence type="ECO:0000256" key="7">
    <source>
        <dbReference type="ARBA" id="ARBA00022982"/>
    </source>
</evidence>
<organism evidence="14 15">
    <name type="scientific">Sporothrix epigloea</name>
    <dbReference type="NCBI Taxonomy" id="1892477"/>
    <lineage>
        <taxon>Eukaryota</taxon>
        <taxon>Fungi</taxon>
        <taxon>Dikarya</taxon>
        <taxon>Ascomycota</taxon>
        <taxon>Pezizomycotina</taxon>
        <taxon>Sordariomycetes</taxon>
        <taxon>Sordariomycetidae</taxon>
        <taxon>Ophiostomatales</taxon>
        <taxon>Ophiostomataceae</taxon>
        <taxon>Sporothrix</taxon>
    </lineage>
</organism>
<evidence type="ECO:0000256" key="1">
    <source>
        <dbReference type="ARBA" id="ARBA00001970"/>
    </source>
</evidence>
<keyword evidence="8 12" id="KW-1133">Transmembrane helix</keyword>
<feature type="compositionally biased region" description="Polar residues" evidence="11">
    <location>
        <begin position="736"/>
        <end position="748"/>
    </location>
</feature>
<protein>
    <recommendedName>
        <fullName evidence="13">Cytochrome b561 domain-containing protein</fullName>
    </recommendedName>
</protein>
<feature type="compositionally biased region" description="Polar residues" evidence="11">
    <location>
        <begin position="836"/>
        <end position="853"/>
    </location>
</feature>
<feature type="compositionally biased region" description="Polar residues" evidence="11">
    <location>
        <begin position="462"/>
        <end position="472"/>
    </location>
</feature>
<evidence type="ECO:0000259" key="13">
    <source>
        <dbReference type="PROSITE" id="PS50939"/>
    </source>
</evidence>
<feature type="region of interest" description="Disordered" evidence="11">
    <location>
        <begin position="603"/>
        <end position="704"/>
    </location>
</feature>
<feature type="transmembrane region" description="Helical" evidence="12">
    <location>
        <begin position="103"/>
        <end position="124"/>
    </location>
</feature>
<name>A0ABP0DIZ1_9PEZI</name>
<dbReference type="InterPro" id="IPR006593">
    <property type="entry name" value="Cyt_b561/ferric_Rdtase_TM"/>
</dbReference>
<keyword evidence="3" id="KW-0813">Transport</keyword>
<keyword evidence="4" id="KW-0349">Heme</keyword>
<evidence type="ECO:0000313" key="15">
    <source>
        <dbReference type="Proteomes" id="UP001642501"/>
    </source>
</evidence>
<evidence type="ECO:0000256" key="6">
    <source>
        <dbReference type="ARBA" id="ARBA00022723"/>
    </source>
</evidence>
<accession>A0ABP0DIZ1</accession>
<feature type="region of interest" description="Disordered" evidence="11">
    <location>
        <begin position="350"/>
        <end position="411"/>
    </location>
</feature>
<keyword evidence="5 12" id="KW-0812">Transmembrane</keyword>
<proteinExistence type="predicted"/>
<evidence type="ECO:0000256" key="12">
    <source>
        <dbReference type="SAM" id="Phobius"/>
    </source>
</evidence>
<dbReference type="PANTHER" id="PTHR15422">
    <property type="entry name" value="OS05G0565100 PROTEIN"/>
    <property type="match status" value="1"/>
</dbReference>
<feature type="compositionally biased region" description="Polar residues" evidence="11">
    <location>
        <begin position="775"/>
        <end position="795"/>
    </location>
</feature>
<evidence type="ECO:0000256" key="9">
    <source>
        <dbReference type="ARBA" id="ARBA00023004"/>
    </source>
</evidence>
<feature type="domain" description="Cytochrome b561" evidence="13">
    <location>
        <begin position="36"/>
        <end position="224"/>
    </location>
</feature>
<evidence type="ECO:0000256" key="4">
    <source>
        <dbReference type="ARBA" id="ARBA00022617"/>
    </source>
</evidence>
<comment type="cofactor">
    <cofactor evidence="1">
        <name>heme b</name>
        <dbReference type="ChEBI" id="CHEBI:60344"/>
    </cofactor>
</comment>
<evidence type="ECO:0000313" key="14">
    <source>
        <dbReference type="EMBL" id="CAK7267252.1"/>
    </source>
</evidence>
<feature type="transmembrane region" description="Helical" evidence="12">
    <location>
        <begin position="176"/>
        <end position="192"/>
    </location>
</feature>
<keyword evidence="9" id="KW-0408">Iron</keyword>
<feature type="compositionally biased region" description="Low complexity" evidence="11">
    <location>
        <begin position="611"/>
        <end position="621"/>
    </location>
</feature>
<gene>
    <name evidence="14" type="ORF">SEPCBS57363_002498</name>
</gene>
<feature type="region of interest" description="Disordered" evidence="11">
    <location>
        <begin position="717"/>
        <end position="898"/>
    </location>
</feature>
<feature type="compositionally biased region" description="Low complexity" evidence="11">
    <location>
        <begin position="659"/>
        <end position="677"/>
    </location>
</feature>
<dbReference type="Proteomes" id="UP001642501">
    <property type="component" value="Unassembled WGS sequence"/>
</dbReference>
<feature type="compositionally biased region" description="Basic and acidic residues" evidence="11">
    <location>
        <begin position="271"/>
        <end position="298"/>
    </location>
</feature>
<dbReference type="CDD" id="cd08760">
    <property type="entry name" value="Cyt_b561_FRRS1_like"/>
    <property type="match status" value="1"/>
</dbReference>
<feature type="transmembrane region" description="Helical" evidence="12">
    <location>
        <begin position="198"/>
        <end position="218"/>
    </location>
</feature>
<comment type="caution">
    <text evidence="14">The sequence shown here is derived from an EMBL/GenBank/DDBJ whole genome shotgun (WGS) entry which is preliminary data.</text>
</comment>
<dbReference type="InterPro" id="IPR045150">
    <property type="entry name" value="CYB561D1/2"/>
</dbReference>
<sequence>MAPADQLAPAGSSSYTSDTLNVGDGTWDFTKNDFLLPNLVGLNFDTMRYNGMGNRFSSVTQYHTLIMGHAVIGIITFLFIIPISVMIVRFHNNRTGQATRMHTYLNVIAALLATVVLITGWFAVGPNRSLTNPHHGIGVAIYTLVLLQIIGGRLVRHLAGRHSLRLTIHRWSGRTIAILGIVQVPLGLTLYGSPKILFILYALWMAFLLFVYFVLSYLREGRVYRDGYISGGRSDGPVKSSNGGGMFRWLGPLAAGAGAVALLRGRNKNQSPDRSRRQSRSRMDSRSRSRSFHRTDVISSRRESESFVENEKLDNRRKDNGNSGFMDKLFAAGAAAGAGALLTNFLSSRRKKNRDEEYSAVSTDTPSRPNRLTRPPPRRNVAPVSDVSYLTEDSRTTRTGSPVPGPGRRLTMGTAAAATAGAAAGAAAASARNSQRINDNRPVTPRPSHQRTHSMQDPIDNSDYSPYQSPSRRTPPASSGRVASAGKGLLGGMGLGWIASKFGRKKDTTTLDNERMRHEEDDRRAGTQGRHYTGDGYDSPVRRDRRSHRPPPSSQDYSDFTESVIEPSRPAPPGGYAPVAAGAAAAGTAAGLAAGAPSSSAYVPVTPANPRRSQSLSQSRQEVQPIRMPDMPSESESESILPQNRAQRSNSRRRREAEALAGGAAAGAAAGALGRSSSQRRDEEGRNTAYPPPSNIVKVKVPHDRAGNITLRRLTEAEAAAERGSSQQRRAHPNDDASSLSGTLSPSNRRYRRESSVRPAELSAERRAEAAHTPQVPSMASQAPYQGPSIASSAMLSPPNPPFAGGRRPKESVTFSGVDGAPGSGPSGSNPVAGHTMTSLESPGSHGTWSAMTPSPGAGRAGGAQAPEVASSAAAERRRRRRLERNDTGRHPARLDYQ</sequence>
<feature type="region of interest" description="Disordered" evidence="11">
    <location>
        <begin position="426"/>
        <end position="485"/>
    </location>
</feature>
<feature type="compositionally biased region" description="Basic and acidic residues" evidence="11">
    <location>
        <begin position="508"/>
        <end position="525"/>
    </location>
</feature>
<evidence type="ECO:0000256" key="2">
    <source>
        <dbReference type="ARBA" id="ARBA00004141"/>
    </source>
</evidence>
<dbReference type="SMART" id="SM00665">
    <property type="entry name" value="B561"/>
    <property type="match status" value="1"/>
</dbReference>
<dbReference type="PANTHER" id="PTHR15422:SF24">
    <property type="entry name" value="DOMON RELATED DOMAIN-CONTAINING PROTEIN"/>
    <property type="match status" value="1"/>
</dbReference>
<feature type="compositionally biased region" description="Basic and acidic residues" evidence="11">
    <location>
        <begin position="884"/>
        <end position="898"/>
    </location>
</feature>
<feature type="compositionally biased region" description="Low complexity" evidence="11">
    <location>
        <begin position="863"/>
        <end position="874"/>
    </location>
</feature>
<keyword evidence="7" id="KW-0249">Electron transport</keyword>
<dbReference type="EMBL" id="CAWUOM010000033">
    <property type="protein sequence ID" value="CAK7267252.1"/>
    <property type="molecule type" value="Genomic_DNA"/>
</dbReference>
<feature type="transmembrane region" description="Helical" evidence="12">
    <location>
        <begin position="136"/>
        <end position="155"/>
    </location>
</feature>
<evidence type="ECO:0000256" key="11">
    <source>
        <dbReference type="SAM" id="MobiDB-lite"/>
    </source>
</evidence>
<feature type="transmembrane region" description="Helical" evidence="12">
    <location>
        <begin position="325"/>
        <end position="346"/>
    </location>
</feature>
<keyword evidence="6" id="KW-0479">Metal-binding</keyword>
<reference evidence="14 15" key="1">
    <citation type="submission" date="2024-01" db="EMBL/GenBank/DDBJ databases">
        <authorList>
            <person name="Allen C."/>
            <person name="Tagirdzhanova G."/>
        </authorList>
    </citation>
    <scope>NUCLEOTIDE SEQUENCE [LARGE SCALE GENOMIC DNA]</scope>
    <source>
        <strain evidence="14 15">CBS 573.63</strain>
    </source>
</reference>
<keyword evidence="10 12" id="KW-0472">Membrane</keyword>